<proteinExistence type="predicted"/>
<dbReference type="PROSITE" id="PS50943">
    <property type="entry name" value="HTH_CROC1"/>
    <property type="match status" value="1"/>
</dbReference>
<dbReference type="Pfam" id="PF13560">
    <property type="entry name" value="HTH_31"/>
    <property type="match status" value="1"/>
</dbReference>
<reference evidence="3 4" key="1">
    <citation type="submission" date="2019-10" db="EMBL/GenBank/DDBJ databases">
        <title>A novel species.</title>
        <authorList>
            <person name="Gao J."/>
        </authorList>
    </citation>
    <scope>NUCLEOTIDE SEQUENCE [LARGE SCALE GENOMIC DNA]</scope>
    <source>
        <strain evidence="3 4">QMT-28</strain>
    </source>
</reference>
<feature type="domain" description="HTH cro/C1-type" evidence="2">
    <location>
        <begin position="18"/>
        <end position="44"/>
    </location>
</feature>
<dbReference type="Gene3D" id="1.10.260.40">
    <property type="entry name" value="lambda repressor-like DNA-binding domains"/>
    <property type="match status" value="1"/>
</dbReference>
<accession>A0A5Q0LES9</accession>
<name>A0A5Q0LES9_9ACTN</name>
<dbReference type="KEGG" id="sfy:GFH48_18945"/>
<feature type="region of interest" description="Disordered" evidence="1">
    <location>
        <begin position="232"/>
        <end position="251"/>
    </location>
</feature>
<keyword evidence="4" id="KW-1185">Reference proteome</keyword>
<evidence type="ECO:0000313" key="3">
    <source>
        <dbReference type="EMBL" id="QFZ75067.1"/>
    </source>
</evidence>
<dbReference type="SUPFAM" id="SSF47413">
    <property type="entry name" value="lambda repressor-like DNA-binding domains"/>
    <property type="match status" value="1"/>
</dbReference>
<evidence type="ECO:0000256" key="1">
    <source>
        <dbReference type="SAM" id="MobiDB-lite"/>
    </source>
</evidence>
<dbReference type="InterPro" id="IPR001387">
    <property type="entry name" value="Cro/C1-type_HTH"/>
</dbReference>
<sequence>MAGVPQDPEAWARLGSKIREQREALGWSRRQLSEEAGVSEKSIQVAEEGRTPRARFPQSLRLIESALRWDQGSMQQILEGGESLPLLDLFSLTEPDDSGQSKFFPEVDSPSLGEGGEFHSNHDRSRALARLPKALRELMAGPLAFGSRARTFDADPDLVEEYELALEALLTDLTTRRLTHQGFSHDPGRLEPWRKAMRMDPVLRREREERVRAADREERARAADRERRAHLSRLDELRKGARTPAVGETESPAVLREVRDLAAEVARLSGVVAELMHNDTKED</sequence>
<gene>
    <name evidence="3" type="ORF">GFH48_18945</name>
</gene>
<dbReference type="CDD" id="cd00093">
    <property type="entry name" value="HTH_XRE"/>
    <property type="match status" value="1"/>
</dbReference>
<dbReference type="EMBL" id="CP045643">
    <property type="protein sequence ID" value="QFZ75067.1"/>
    <property type="molecule type" value="Genomic_DNA"/>
</dbReference>
<organism evidence="3 4">
    <name type="scientific">Streptomyces fagopyri</name>
    <dbReference type="NCBI Taxonomy" id="2662397"/>
    <lineage>
        <taxon>Bacteria</taxon>
        <taxon>Bacillati</taxon>
        <taxon>Actinomycetota</taxon>
        <taxon>Actinomycetes</taxon>
        <taxon>Kitasatosporales</taxon>
        <taxon>Streptomycetaceae</taxon>
        <taxon>Streptomyces</taxon>
    </lineage>
</organism>
<dbReference type="RefSeq" id="WP_153289342.1">
    <property type="nucleotide sequence ID" value="NZ_CP045643.1"/>
</dbReference>
<dbReference type="AlphaFoldDB" id="A0A5Q0LES9"/>
<protein>
    <submittedName>
        <fullName evidence="3">Helix-turn-helix domain-containing protein</fullName>
    </submittedName>
</protein>
<evidence type="ECO:0000259" key="2">
    <source>
        <dbReference type="PROSITE" id="PS50943"/>
    </source>
</evidence>
<dbReference type="Proteomes" id="UP000326179">
    <property type="component" value="Chromosome"/>
</dbReference>
<evidence type="ECO:0000313" key="4">
    <source>
        <dbReference type="Proteomes" id="UP000326179"/>
    </source>
</evidence>
<dbReference type="InterPro" id="IPR010982">
    <property type="entry name" value="Lambda_DNA-bd_dom_sf"/>
</dbReference>
<dbReference type="GO" id="GO:0003677">
    <property type="term" value="F:DNA binding"/>
    <property type="evidence" value="ECO:0007669"/>
    <property type="project" value="InterPro"/>
</dbReference>